<dbReference type="PANTHER" id="PTHR14490">
    <property type="entry name" value="ZINC FINGER, ZZ TYPE"/>
    <property type="match status" value="1"/>
</dbReference>
<dbReference type="PANTHER" id="PTHR14490:SF5">
    <property type="entry name" value="PROTEIN KRI1 HOMOLOG"/>
    <property type="match status" value="1"/>
</dbReference>
<dbReference type="AlphaFoldDB" id="A0A565C551"/>
<dbReference type="GO" id="GO:0030686">
    <property type="term" value="C:90S preribosome"/>
    <property type="evidence" value="ECO:0007669"/>
    <property type="project" value="TreeGrafter"/>
</dbReference>
<reference evidence="1" key="1">
    <citation type="submission" date="2019-07" db="EMBL/GenBank/DDBJ databases">
        <authorList>
            <person name="Dittberner H."/>
        </authorList>
    </citation>
    <scope>NUCLEOTIDE SEQUENCE [LARGE SCALE GENOMIC DNA]</scope>
</reference>
<sequence>MLIALFDLLNKVKRQDLSIKDKDITLFECDESKEHKKKDPKQKKVYLKDVQLLEDDSDGGEEKTLVEKQQLLRKALCDARINGDDAMEENEDLVKKMDEYFGKDALLDEKKKFLKDYFAKQMWKEKDEKGKNEEELEEDEYALEMQEEFKFRHEENAGEIEWVNRGKSKGR</sequence>
<dbReference type="Proteomes" id="UP000489600">
    <property type="component" value="Unassembled WGS sequence"/>
</dbReference>
<name>A0A565C551_9BRAS</name>
<dbReference type="EMBL" id="CABITT030000006">
    <property type="protein sequence ID" value="VVB08796.1"/>
    <property type="molecule type" value="Genomic_DNA"/>
</dbReference>
<evidence type="ECO:0000313" key="1">
    <source>
        <dbReference type="EMBL" id="VVB08796.1"/>
    </source>
</evidence>
<organism evidence="1 2">
    <name type="scientific">Arabis nemorensis</name>
    <dbReference type="NCBI Taxonomy" id="586526"/>
    <lineage>
        <taxon>Eukaryota</taxon>
        <taxon>Viridiplantae</taxon>
        <taxon>Streptophyta</taxon>
        <taxon>Embryophyta</taxon>
        <taxon>Tracheophyta</taxon>
        <taxon>Spermatophyta</taxon>
        <taxon>Magnoliopsida</taxon>
        <taxon>eudicotyledons</taxon>
        <taxon>Gunneridae</taxon>
        <taxon>Pentapetalae</taxon>
        <taxon>rosids</taxon>
        <taxon>malvids</taxon>
        <taxon>Brassicales</taxon>
        <taxon>Brassicaceae</taxon>
        <taxon>Arabideae</taxon>
        <taxon>Arabis</taxon>
    </lineage>
</organism>
<proteinExistence type="predicted"/>
<dbReference type="OrthoDB" id="10632198at2759"/>
<dbReference type="InterPro" id="IPR018034">
    <property type="entry name" value="Kri1"/>
</dbReference>
<dbReference type="GO" id="GO:0005730">
    <property type="term" value="C:nucleolus"/>
    <property type="evidence" value="ECO:0007669"/>
    <property type="project" value="TreeGrafter"/>
</dbReference>
<keyword evidence="2" id="KW-1185">Reference proteome</keyword>
<accession>A0A565C551</accession>
<dbReference type="GO" id="GO:0000447">
    <property type="term" value="P:endonucleolytic cleavage in ITS1 to separate SSU-rRNA from 5.8S rRNA and LSU-rRNA from tricistronic rRNA transcript (SSU-rRNA, 5.8S rRNA, LSU-rRNA)"/>
    <property type="evidence" value="ECO:0007669"/>
    <property type="project" value="TreeGrafter"/>
</dbReference>
<gene>
    <name evidence="1" type="ORF">ANE_LOCUS19240</name>
</gene>
<evidence type="ECO:0000313" key="2">
    <source>
        <dbReference type="Proteomes" id="UP000489600"/>
    </source>
</evidence>
<comment type="caution">
    <text evidence="1">The sequence shown here is derived from an EMBL/GenBank/DDBJ whole genome shotgun (WGS) entry which is preliminary data.</text>
</comment>
<protein>
    <submittedName>
        <fullName evidence="1">Uncharacterized protein</fullName>
    </submittedName>
</protein>